<protein>
    <submittedName>
        <fullName evidence="1">Uncharacterized protein</fullName>
    </submittedName>
</protein>
<organism evidence="1 2">
    <name type="scientific">Chaetoceros tenuissimus</name>
    <dbReference type="NCBI Taxonomy" id="426638"/>
    <lineage>
        <taxon>Eukaryota</taxon>
        <taxon>Sar</taxon>
        <taxon>Stramenopiles</taxon>
        <taxon>Ochrophyta</taxon>
        <taxon>Bacillariophyta</taxon>
        <taxon>Coscinodiscophyceae</taxon>
        <taxon>Chaetocerotophycidae</taxon>
        <taxon>Chaetocerotales</taxon>
        <taxon>Chaetocerotaceae</taxon>
        <taxon>Chaetoceros</taxon>
    </lineage>
</organism>
<gene>
    <name evidence="1" type="ORF">CTEN210_06023</name>
</gene>
<dbReference type="AlphaFoldDB" id="A0AAD3H3S2"/>
<accession>A0AAD3H3S2</accession>
<comment type="caution">
    <text evidence="1">The sequence shown here is derived from an EMBL/GenBank/DDBJ whole genome shotgun (WGS) entry which is preliminary data.</text>
</comment>
<keyword evidence="2" id="KW-1185">Reference proteome</keyword>
<reference evidence="1 2" key="1">
    <citation type="journal article" date="2021" name="Sci. Rep.">
        <title>The genome of the diatom Chaetoceros tenuissimus carries an ancient integrated fragment of an extant virus.</title>
        <authorList>
            <person name="Hongo Y."/>
            <person name="Kimura K."/>
            <person name="Takaki Y."/>
            <person name="Yoshida Y."/>
            <person name="Baba S."/>
            <person name="Kobayashi G."/>
            <person name="Nagasaki K."/>
            <person name="Hano T."/>
            <person name="Tomaru Y."/>
        </authorList>
    </citation>
    <scope>NUCLEOTIDE SEQUENCE [LARGE SCALE GENOMIC DNA]</scope>
    <source>
        <strain evidence="1 2">NIES-3715</strain>
    </source>
</reference>
<dbReference type="Proteomes" id="UP001054902">
    <property type="component" value="Unassembled WGS sequence"/>
</dbReference>
<name>A0AAD3H3S2_9STRA</name>
<sequence length="241" mass="28229">MNMNEDLNTLQWNYMLRRFKMYFIVLFLQSIWKLRAEPSITHDCSDYCLDPTTKKCRMNIDQKNTAEDSSVKTASFVVPPPSTDMEKHIIDFFDSFQVMDYDIKQNTENAWNAKGLLDANFIDNAYKYCISRIEDHNPILLEKIIGLGTLAPQLIANDTRRVVSVLQINSRKWFMPFQFRNSLQVAIPQRMIHCIGLVPILSKTMEIHKYQTNTTQKKQHPYTPYLTHIHFFGVVNVDNII</sequence>
<evidence type="ECO:0000313" key="1">
    <source>
        <dbReference type="EMBL" id="GFH49547.1"/>
    </source>
</evidence>
<proteinExistence type="predicted"/>
<evidence type="ECO:0000313" key="2">
    <source>
        <dbReference type="Proteomes" id="UP001054902"/>
    </source>
</evidence>
<dbReference type="EMBL" id="BLLK01000038">
    <property type="protein sequence ID" value="GFH49547.1"/>
    <property type="molecule type" value="Genomic_DNA"/>
</dbReference>